<name>A0ACC1MZD4_9HYPO</name>
<organism evidence="1 2">
    <name type="scientific">Zarea fungicola</name>
    <dbReference type="NCBI Taxonomy" id="93591"/>
    <lineage>
        <taxon>Eukaryota</taxon>
        <taxon>Fungi</taxon>
        <taxon>Dikarya</taxon>
        <taxon>Ascomycota</taxon>
        <taxon>Pezizomycotina</taxon>
        <taxon>Sordariomycetes</taxon>
        <taxon>Hypocreomycetidae</taxon>
        <taxon>Hypocreales</taxon>
        <taxon>Cordycipitaceae</taxon>
        <taxon>Zarea</taxon>
    </lineage>
</organism>
<protein>
    <submittedName>
        <fullName evidence="1">Uncharacterized protein</fullName>
    </submittedName>
</protein>
<comment type="caution">
    <text evidence="1">The sequence shown here is derived from an EMBL/GenBank/DDBJ whole genome shotgun (WGS) entry which is preliminary data.</text>
</comment>
<keyword evidence="2" id="KW-1185">Reference proteome</keyword>
<gene>
    <name evidence="1" type="ORF">NQ176_g7617</name>
</gene>
<accession>A0ACC1MZD4</accession>
<evidence type="ECO:0000313" key="2">
    <source>
        <dbReference type="Proteomes" id="UP001143910"/>
    </source>
</evidence>
<reference evidence="1" key="1">
    <citation type="submission" date="2022-08" db="EMBL/GenBank/DDBJ databases">
        <title>Genome Sequence of Lecanicillium fungicola.</title>
        <authorList>
            <person name="Buettner E."/>
        </authorList>
    </citation>
    <scope>NUCLEOTIDE SEQUENCE</scope>
    <source>
        <strain evidence="1">Babe33</strain>
    </source>
</reference>
<sequence length="405" mass="45057">MNILRALLLGPGTKEASKREKAVLLDDPNVYPIHTLDSLKAYETFVAAVMLFNDVLDAEMLNNSLSRLLEIGDWRKLGGRLERVFDGKARPHFTHECLMEMKIGYHPAAKLLPKPTHAASVQRMPNSDAFIAEGLPQLSLHIHSFQDATVVGLAWPHLAMDALGRAALLRSWSLVLANQDDKDQVAQIDAKTEKKSYVSQLDAIISWITRQIALTESKPRPVTILSLVNCRFCLKQLRNTDDVHLQNMLLMTYTHLSAVDARGLLAPMALSHRAQTAEQTTELRAISYMQWIAARIENNNHTIPICAQDNANLIFFNSIAKANIITGTDFGPAVVQPGEDTETRANPPGTMINSISRDANDSVPFLNAVTVFGTDHEDGTWLYGYLPLKVWDAVEHQLKPELAKQ</sequence>
<dbReference type="EMBL" id="JANJQO010001313">
    <property type="protein sequence ID" value="KAJ2971589.1"/>
    <property type="molecule type" value="Genomic_DNA"/>
</dbReference>
<dbReference type="Proteomes" id="UP001143910">
    <property type="component" value="Unassembled WGS sequence"/>
</dbReference>
<evidence type="ECO:0000313" key="1">
    <source>
        <dbReference type="EMBL" id="KAJ2971589.1"/>
    </source>
</evidence>
<proteinExistence type="predicted"/>